<evidence type="ECO:0000313" key="2">
    <source>
        <dbReference type="EMBL" id="MQL77409.1"/>
    </source>
</evidence>
<feature type="region of interest" description="Disordered" evidence="1">
    <location>
        <begin position="70"/>
        <end position="89"/>
    </location>
</feature>
<evidence type="ECO:0000313" key="3">
    <source>
        <dbReference type="Proteomes" id="UP000652761"/>
    </source>
</evidence>
<name>A0A843UB42_COLES</name>
<sequence>MMDGPSEEGPEEDEAPADDEVGGSSMIGGGGGMDVEVAGDEEDSEGNGVGEEMVRGRGCLKVIGAGGAVEEDGGEGGVGVVRDEGSGASGATAGSFALGISPSETTGPVGPTAYFDGPVLAEGQIGVNNNGRLSCVGVHHMDANTKSSVQRCGPLSWLSLQEERKEKKTNPSFCEKDLTLQAKIREFGASSGHLQRLGDSWSIREGFPDLALVSTSVKNPEEGVFGGFLGLPKESFTDILDPFGELGVNALDAEIPAMASRGRRGGAPAREDEPRRDKRAEQQAPAPQGPVLSPPPPVDYGVFMQGLVQAMQTQAHTQAALQAQLEAQ</sequence>
<feature type="compositionally biased region" description="Acidic residues" evidence="1">
    <location>
        <begin position="1"/>
        <end position="21"/>
    </location>
</feature>
<feature type="region of interest" description="Disordered" evidence="1">
    <location>
        <begin position="1"/>
        <end position="52"/>
    </location>
</feature>
<proteinExistence type="predicted"/>
<dbReference type="EMBL" id="NMUH01000348">
    <property type="protein sequence ID" value="MQL77409.1"/>
    <property type="molecule type" value="Genomic_DNA"/>
</dbReference>
<comment type="caution">
    <text evidence="2">The sequence shown here is derived from an EMBL/GenBank/DDBJ whole genome shotgun (WGS) entry which is preliminary data.</text>
</comment>
<accession>A0A843UB42</accession>
<dbReference type="Proteomes" id="UP000652761">
    <property type="component" value="Unassembled WGS sequence"/>
</dbReference>
<feature type="region of interest" description="Disordered" evidence="1">
    <location>
        <begin position="259"/>
        <end position="298"/>
    </location>
</feature>
<organism evidence="2 3">
    <name type="scientific">Colocasia esculenta</name>
    <name type="common">Wild taro</name>
    <name type="synonym">Arum esculentum</name>
    <dbReference type="NCBI Taxonomy" id="4460"/>
    <lineage>
        <taxon>Eukaryota</taxon>
        <taxon>Viridiplantae</taxon>
        <taxon>Streptophyta</taxon>
        <taxon>Embryophyta</taxon>
        <taxon>Tracheophyta</taxon>
        <taxon>Spermatophyta</taxon>
        <taxon>Magnoliopsida</taxon>
        <taxon>Liliopsida</taxon>
        <taxon>Araceae</taxon>
        <taxon>Aroideae</taxon>
        <taxon>Colocasieae</taxon>
        <taxon>Colocasia</taxon>
    </lineage>
</organism>
<gene>
    <name evidence="2" type="ORF">Taro_009818</name>
</gene>
<feature type="compositionally biased region" description="Basic and acidic residues" evidence="1">
    <location>
        <begin position="269"/>
        <end position="281"/>
    </location>
</feature>
<evidence type="ECO:0000256" key="1">
    <source>
        <dbReference type="SAM" id="MobiDB-lite"/>
    </source>
</evidence>
<protein>
    <submittedName>
        <fullName evidence="2">Uncharacterized protein</fullName>
    </submittedName>
</protein>
<reference evidence="2" key="1">
    <citation type="submission" date="2017-07" db="EMBL/GenBank/DDBJ databases">
        <title>Taro Niue Genome Assembly and Annotation.</title>
        <authorList>
            <person name="Atibalentja N."/>
            <person name="Keating K."/>
            <person name="Fields C.J."/>
        </authorList>
    </citation>
    <scope>NUCLEOTIDE SEQUENCE</scope>
    <source>
        <strain evidence="2">Niue_2</strain>
        <tissue evidence="2">Leaf</tissue>
    </source>
</reference>
<keyword evidence="3" id="KW-1185">Reference proteome</keyword>
<feature type="non-terminal residue" evidence="2">
    <location>
        <position position="1"/>
    </location>
</feature>
<dbReference type="AlphaFoldDB" id="A0A843UB42"/>